<feature type="transmembrane region" description="Helical" evidence="1">
    <location>
        <begin position="54"/>
        <end position="77"/>
    </location>
</feature>
<dbReference type="GeneID" id="36540121"/>
<organism evidence="2 3">
    <name type="scientific">Aspergillus campestris (strain IBT 28561)</name>
    <dbReference type="NCBI Taxonomy" id="1392248"/>
    <lineage>
        <taxon>Eukaryota</taxon>
        <taxon>Fungi</taxon>
        <taxon>Dikarya</taxon>
        <taxon>Ascomycota</taxon>
        <taxon>Pezizomycotina</taxon>
        <taxon>Eurotiomycetes</taxon>
        <taxon>Eurotiomycetidae</taxon>
        <taxon>Eurotiales</taxon>
        <taxon>Aspergillaceae</taxon>
        <taxon>Aspergillus</taxon>
        <taxon>Aspergillus subgen. Circumdati</taxon>
    </lineage>
</organism>
<protein>
    <submittedName>
        <fullName evidence="2">Uncharacterized protein</fullName>
    </submittedName>
</protein>
<keyword evidence="1" id="KW-0472">Membrane</keyword>
<dbReference type="VEuPathDB" id="FungiDB:P168DRAFT_117306"/>
<accession>A0A2I1D9X9</accession>
<dbReference type="Proteomes" id="UP000234254">
    <property type="component" value="Unassembled WGS sequence"/>
</dbReference>
<keyword evidence="3" id="KW-1185">Reference proteome</keyword>
<name>A0A2I1D9X9_ASPC2</name>
<keyword evidence="1" id="KW-0812">Transmembrane</keyword>
<dbReference type="RefSeq" id="XP_024695284.1">
    <property type="nucleotide sequence ID" value="XM_024832600.1"/>
</dbReference>
<reference evidence="2" key="1">
    <citation type="submission" date="2016-12" db="EMBL/GenBank/DDBJ databases">
        <title>The genomes of Aspergillus section Nigri reveals drivers in fungal speciation.</title>
        <authorList>
            <consortium name="DOE Joint Genome Institute"/>
            <person name="Vesth T.C."/>
            <person name="Nybo J."/>
            <person name="Theobald S."/>
            <person name="Brandl J."/>
            <person name="Frisvad J.C."/>
            <person name="Nielsen K.F."/>
            <person name="Lyhne E.K."/>
            <person name="Kogle M.E."/>
            <person name="Kuo A."/>
            <person name="Riley R."/>
            <person name="Clum A."/>
            <person name="Nolan M."/>
            <person name="Lipzen A."/>
            <person name="Salamov A."/>
            <person name="Henrissat B."/>
            <person name="Wiebenga A."/>
            <person name="De vries R.P."/>
            <person name="Grigoriev I.V."/>
            <person name="Mortensen U.H."/>
            <person name="Andersen M.R."/>
            <person name="Baker S.E."/>
        </authorList>
    </citation>
    <scope>NUCLEOTIDE SEQUENCE</scope>
    <source>
        <strain evidence="2">IBT 28561</strain>
    </source>
</reference>
<evidence type="ECO:0000313" key="2">
    <source>
        <dbReference type="EMBL" id="PKY06690.1"/>
    </source>
</evidence>
<dbReference type="EMBL" id="MSFM01000003">
    <property type="protein sequence ID" value="PKY06690.1"/>
    <property type="molecule type" value="Genomic_DNA"/>
</dbReference>
<evidence type="ECO:0000256" key="1">
    <source>
        <dbReference type="SAM" id="Phobius"/>
    </source>
</evidence>
<gene>
    <name evidence="2" type="ORF">P168DRAFT_117306</name>
</gene>
<keyword evidence="1" id="KW-1133">Transmembrane helix</keyword>
<dbReference type="AlphaFoldDB" id="A0A2I1D9X9"/>
<proteinExistence type="predicted"/>
<evidence type="ECO:0000313" key="3">
    <source>
        <dbReference type="Proteomes" id="UP000234254"/>
    </source>
</evidence>
<sequence length="82" mass="10009">MYGVLKYYTEYPPYDKPFSTSPPRYGVRSRIWMDVWDRTSLDDVLSRRDGKCPLFWNVFFISILLFPFYFIRFYGVLRILCL</sequence>
<comment type="caution">
    <text evidence="2">The sequence shown here is derived from an EMBL/GenBank/DDBJ whole genome shotgun (WGS) entry which is preliminary data.</text>
</comment>